<feature type="compositionally biased region" description="Basic and acidic residues" evidence="1">
    <location>
        <begin position="127"/>
        <end position="147"/>
    </location>
</feature>
<name>A0A0P7UXX1_SCLFO</name>
<dbReference type="NCBIfam" id="TIGR00229">
    <property type="entry name" value="sensory_box"/>
    <property type="match status" value="1"/>
</dbReference>
<dbReference type="EMBL" id="JARO02000280">
    <property type="protein sequence ID" value="KPP79138.1"/>
    <property type="molecule type" value="Genomic_DNA"/>
</dbReference>
<dbReference type="PANTHER" id="PTHR10217">
    <property type="entry name" value="VOLTAGE AND LIGAND GATED POTASSIUM CHANNEL"/>
    <property type="match status" value="1"/>
</dbReference>
<dbReference type="GO" id="GO:0005886">
    <property type="term" value="C:plasma membrane"/>
    <property type="evidence" value="ECO:0007669"/>
    <property type="project" value="TreeGrafter"/>
</dbReference>
<gene>
    <name evidence="3" type="ORF">Z043_101306</name>
</gene>
<feature type="domain" description="PAS" evidence="2">
    <location>
        <begin position="31"/>
        <end position="79"/>
    </location>
</feature>
<dbReference type="CDD" id="cd00130">
    <property type="entry name" value="PAS"/>
    <property type="match status" value="1"/>
</dbReference>
<proteinExistence type="predicted"/>
<evidence type="ECO:0000313" key="4">
    <source>
        <dbReference type="Proteomes" id="UP000034805"/>
    </source>
</evidence>
<dbReference type="Pfam" id="PF13426">
    <property type="entry name" value="PAS_9"/>
    <property type="match status" value="1"/>
</dbReference>
<dbReference type="GO" id="GO:0042391">
    <property type="term" value="P:regulation of membrane potential"/>
    <property type="evidence" value="ECO:0007669"/>
    <property type="project" value="TreeGrafter"/>
</dbReference>
<evidence type="ECO:0000256" key="1">
    <source>
        <dbReference type="SAM" id="MobiDB-lite"/>
    </source>
</evidence>
<dbReference type="Proteomes" id="UP000034805">
    <property type="component" value="Unassembled WGS sequence"/>
</dbReference>
<dbReference type="GO" id="GO:0005249">
    <property type="term" value="F:voltage-gated potassium channel activity"/>
    <property type="evidence" value="ECO:0007669"/>
    <property type="project" value="TreeGrafter"/>
</dbReference>
<dbReference type="InterPro" id="IPR035965">
    <property type="entry name" value="PAS-like_dom_sf"/>
</dbReference>
<accession>A0A0P7UXX1</accession>
<dbReference type="InterPro" id="IPR050818">
    <property type="entry name" value="KCNH_animal-type"/>
</dbReference>
<dbReference type="PANTHER" id="PTHR10217:SF641">
    <property type="entry name" value="POTASSIUM VOLTAGE-GATED CHANNEL SUBFAMILY H MEMBER 3 ISOFORM X1"/>
    <property type="match status" value="1"/>
</dbReference>
<protein>
    <recommendedName>
        <fullName evidence="2">PAS domain-containing protein</fullName>
    </recommendedName>
</protein>
<feature type="region of interest" description="Disordered" evidence="1">
    <location>
        <begin position="120"/>
        <end position="147"/>
    </location>
</feature>
<organism evidence="3 4">
    <name type="scientific">Scleropages formosus</name>
    <name type="common">Asian bonytongue</name>
    <name type="synonym">Osteoglossum formosum</name>
    <dbReference type="NCBI Taxonomy" id="113540"/>
    <lineage>
        <taxon>Eukaryota</taxon>
        <taxon>Metazoa</taxon>
        <taxon>Chordata</taxon>
        <taxon>Craniata</taxon>
        <taxon>Vertebrata</taxon>
        <taxon>Euteleostomi</taxon>
        <taxon>Actinopterygii</taxon>
        <taxon>Neopterygii</taxon>
        <taxon>Teleostei</taxon>
        <taxon>Osteoglossocephala</taxon>
        <taxon>Osteoglossomorpha</taxon>
        <taxon>Osteoglossiformes</taxon>
        <taxon>Osteoglossidae</taxon>
        <taxon>Scleropages</taxon>
    </lineage>
</organism>
<sequence length="147" mass="16716">MRSRFFMCFSFSVTDSNFVLGNAQVQSLYPIVYCSDGFCDLTGYARAELMQKSCACHFLYGPETSDRLTEQIQGALDERREFKTELIFYKKGGEITSTQRECSSPAVTYKNMVRGVSGMGSRNKFAGKTDKKNTRGEWNEKRKASQM</sequence>
<dbReference type="InterPro" id="IPR000014">
    <property type="entry name" value="PAS"/>
</dbReference>
<dbReference type="AlphaFoldDB" id="A0A0P7UXX1"/>
<dbReference type="Gene3D" id="3.30.450.20">
    <property type="entry name" value="PAS domain"/>
    <property type="match status" value="1"/>
</dbReference>
<reference evidence="3 4" key="1">
    <citation type="submission" date="2015-08" db="EMBL/GenBank/DDBJ databases">
        <title>The genome of the Asian arowana (Scleropages formosus).</title>
        <authorList>
            <person name="Tan M.H."/>
            <person name="Gan H.M."/>
            <person name="Croft L.J."/>
            <person name="Austin C.M."/>
        </authorList>
    </citation>
    <scope>NUCLEOTIDE SEQUENCE [LARGE SCALE GENOMIC DNA]</scope>
    <source>
        <strain evidence="3">Aro1</strain>
    </source>
</reference>
<dbReference type="SUPFAM" id="SSF55785">
    <property type="entry name" value="PYP-like sensor domain (PAS domain)"/>
    <property type="match status" value="1"/>
</dbReference>
<dbReference type="PROSITE" id="PS50112">
    <property type="entry name" value="PAS"/>
    <property type="match status" value="1"/>
</dbReference>
<comment type="caution">
    <text evidence="3">The sequence shown here is derived from an EMBL/GenBank/DDBJ whole genome shotgun (WGS) entry which is preliminary data.</text>
</comment>
<evidence type="ECO:0000259" key="2">
    <source>
        <dbReference type="PROSITE" id="PS50112"/>
    </source>
</evidence>
<evidence type="ECO:0000313" key="3">
    <source>
        <dbReference type="EMBL" id="KPP79138.1"/>
    </source>
</evidence>